<dbReference type="Pfam" id="PF00924">
    <property type="entry name" value="MS_channel_2nd"/>
    <property type="match status" value="1"/>
</dbReference>
<dbReference type="EMBL" id="JAPEVG010001215">
    <property type="protein sequence ID" value="KAJ8453651.1"/>
    <property type="molecule type" value="Genomic_DNA"/>
</dbReference>
<proteinExistence type="predicted"/>
<feature type="domain" description="Mechanosensitive ion channel MscS" evidence="6">
    <location>
        <begin position="26"/>
        <end position="77"/>
    </location>
</feature>
<name>A0AAD7TE29_9APHY</name>
<evidence type="ECO:0000256" key="3">
    <source>
        <dbReference type="ARBA" id="ARBA00022989"/>
    </source>
</evidence>
<dbReference type="SUPFAM" id="SSF50182">
    <property type="entry name" value="Sm-like ribonucleoproteins"/>
    <property type="match status" value="1"/>
</dbReference>
<protein>
    <recommendedName>
        <fullName evidence="6">Mechanosensitive ion channel MscS domain-containing protein</fullName>
    </recommendedName>
</protein>
<evidence type="ECO:0000313" key="8">
    <source>
        <dbReference type="Proteomes" id="UP001215151"/>
    </source>
</evidence>
<keyword evidence="8" id="KW-1185">Reference proteome</keyword>
<evidence type="ECO:0000256" key="4">
    <source>
        <dbReference type="ARBA" id="ARBA00023136"/>
    </source>
</evidence>
<sequence length="79" mass="8916">MLPPVDYSSLFSATPSRSSWGHPAQTLFKSLILIFSTPHVYDVGDWVMIDDQSFVREFGLFSTTFRRVDGMEIIAPTDS</sequence>
<dbReference type="AlphaFoldDB" id="A0AAD7TE29"/>
<evidence type="ECO:0000256" key="2">
    <source>
        <dbReference type="ARBA" id="ARBA00022692"/>
    </source>
</evidence>
<dbReference type="InterPro" id="IPR023408">
    <property type="entry name" value="MscS_beta-dom_sf"/>
</dbReference>
<evidence type="ECO:0000313" key="7">
    <source>
        <dbReference type="EMBL" id="KAJ8453651.1"/>
    </source>
</evidence>
<dbReference type="InterPro" id="IPR006685">
    <property type="entry name" value="MscS_channel_2nd"/>
</dbReference>
<evidence type="ECO:0000259" key="6">
    <source>
        <dbReference type="Pfam" id="PF00924"/>
    </source>
</evidence>
<dbReference type="GO" id="GO:0016020">
    <property type="term" value="C:membrane"/>
    <property type="evidence" value="ECO:0007669"/>
    <property type="project" value="UniProtKB-SubCell"/>
</dbReference>
<feature type="region of interest" description="Disordered" evidence="5">
    <location>
        <begin position="1"/>
        <end position="20"/>
    </location>
</feature>
<reference evidence="7" key="1">
    <citation type="submission" date="2022-11" db="EMBL/GenBank/DDBJ databases">
        <title>Genome Sequence of Cubamyces cubensis.</title>
        <authorList>
            <person name="Buettner E."/>
        </authorList>
    </citation>
    <scope>NUCLEOTIDE SEQUENCE</scope>
    <source>
        <strain evidence="7">MPL-01</strain>
    </source>
</reference>
<gene>
    <name evidence="7" type="ORF">ONZ51_g13479</name>
</gene>
<organism evidence="7 8">
    <name type="scientific">Trametes cubensis</name>
    <dbReference type="NCBI Taxonomy" id="1111947"/>
    <lineage>
        <taxon>Eukaryota</taxon>
        <taxon>Fungi</taxon>
        <taxon>Dikarya</taxon>
        <taxon>Basidiomycota</taxon>
        <taxon>Agaricomycotina</taxon>
        <taxon>Agaricomycetes</taxon>
        <taxon>Polyporales</taxon>
        <taxon>Polyporaceae</taxon>
        <taxon>Trametes</taxon>
    </lineage>
</organism>
<dbReference type="Gene3D" id="2.30.30.60">
    <property type="match status" value="1"/>
</dbReference>
<keyword evidence="3" id="KW-1133">Transmembrane helix</keyword>
<comment type="subcellular location">
    <subcellularLocation>
        <location evidence="1">Membrane</location>
    </subcellularLocation>
</comment>
<dbReference type="Proteomes" id="UP001215151">
    <property type="component" value="Unassembled WGS sequence"/>
</dbReference>
<accession>A0AAD7TE29</accession>
<comment type="caution">
    <text evidence="7">The sequence shown here is derived from an EMBL/GenBank/DDBJ whole genome shotgun (WGS) entry which is preliminary data.</text>
</comment>
<keyword evidence="4" id="KW-0472">Membrane</keyword>
<evidence type="ECO:0000256" key="1">
    <source>
        <dbReference type="ARBA" id="ARBA00004370"/>
    </source>
</evidence>
<feature type="compositionally biased region" description="Polar residues" evidence="5">
    <location>
        <begin position="9"/>
        <end position="19"/>
    </location>
</feature>
<evidence type="ECO:0000256" key="5">
    <source>
        <dbReference type="SAM" id="MobiDB-lite"/>
    </source>
</evidence>
<dbReference type="InterPro" id="IPR010920">
    <property type="entry name" value="LSM_dom_sf"/>
</dbReference>
<dbReference type="GO" id="GO:0055085">
    <property type="term" value="P:transmembrane transport"/>
    <property type="evidence" value="ECO:0007669"/>
    <property type="project" value="InterPro"/>
</dbReference>
<keyword evidence="2" id="KW-0812">Transmembrane</keyword>